<dbReference type="RefSeq" id="WP_190564726.1">
    <property type="nucleotide sequence ID" value="NZ_JACJQU010000026.1"/>
</dbReference>
<dbReference type="EMBL" id="JACJQU010000026">
    <property type="protein sequence ID" value="MBD2296607.1"/>
    <property type="molecule type" value="Genomic_DNA"/>
</dbReference>
<dbReference type="PROSITE" id="PS50011">
    <property type="entry name" value="PROTEIN_KINASE_DOM"/>
    <property type="match status" value="1"/>
</dbReference>
<evidence type="ECO:0000259" key="4">
    <source>
        <dbReference type="PROSITE" id="PS50011"/>
    </source>
</evidence>
<name>A0A926WLA6_9NOST</name>
<dbReference type="PROSITE" id="PS00108">
    <property type="entry name" value="PROTEIN_KINASE_ST"/>
    <property type="match status" value="1"/>
</dbReference>
<dbReference type="GO" id="GO:0004674">
    <property type="term" value="F:protein serine/threonine kinase activity"/>
    <property type="evidence" value="ECO:0007669"/>
    <property type="project" value="UniProtKB-KW"/>
</dbReference>
<dbReference type="Proteomes" id="UP000662185">
    <property type="component" value="Unassembled WGS sequence"/>
</dbReference>
<dbReference type="PANTHER" id="PTHR24363:SF7">
    <property type="entry name" value="SERINE_THREONINE-PROTEIN KINASE-LIKE PROTEIN E"/>
    <property type="match status" value="1"/>
</dbReference>
<keyword evidence="5" id="KW-0723">Serine/threonine-protein kinase</keyword>
<dbReference type="InterPro" id="IPR008271">
    <property type="entry name" value="Ser/Thr_kinase_AS"/>
</dbReference>
<keyword evidence="2" id="KW-0067">ATP-binding</keyword>
<reference evidence="6" key="1">
    <citation type="journal article" date="2020" name="ISME J.">
        <title>Comparative genomics reveals insights into cyanobacterial evolution and habitat adaptation.</title>
        <authorList>
            <person name="Chen M.Y."/>
            <person name="Teng W.K."/>
            <person name="Zhao L."/>
            <person name="Hu C.X."/>
            <person name="Zhou Y.K."/>
            <person name="Han B.P."/>
            <person name="Song L.R."/>
            <person name="Shu W.S."/>
        </authorList>
    </citation>
    <scope>NUCLEOTIDE SEQUENCE [LARGE SCALE GENOMIC DNA]</scope>
    <source>
        <strain evidence="6">FACHB-251</strain>
    </source>
</reference>
<dbReference type="SMART" id="SM00220">
    <property type="entry name" value="S_TKc"/>
    <property type="match status" value="1"/>
</dbReference>
<proteinExistence type="predicted"/>
<protein>
    <submittedName>
        <fullName evidence="5">Serine/threonine protein kinase</fullName>
    </submittedName>
</protein>
<dbReference type="PANTHER" id="PTHR24363">
    <property type="entry name" value="SERINE/THREONINE PROTEIN KINASE"/>
    <property type="match status" value="1"/>
</dbReference>
<dbReference type="SUPFAM" id="SSF56112">
    <property type="entry name" value="Protein kinase-like (PK-like)"/>
    <property type="match status" value="1"/>
</dbReference>
<dbReference type="GO" id="GO:0005524">
    <property type="term" value="F:ATP binding"/>
    <property type="evidence" value="ECO:0007669"/>
    <property type="project" value="UniProtKB-KW"/>
</dbReference>
<keyword evidence="5" id="KW-0418">Kinase</keyword>
<evidence type="ECO:0000256" key="3">
    <source>
        <dbReference type="SAM" id="Phobius"/>
    </source>
</evidence>
<keyword evidence="3" id="KW-0812">Transmembrane</keyword>
<dbReference type="InterPro" id="IPR011009">
    <property type="entry name" value="Kinase-like_dom_sf"/>
</dbReference>
<comment type="caution">
    <text evidence="5">The sequence shown here is derived from an EMBL/GenBank/DDBJ whole genome shotgun (WGS) entry which is preliminary data.</text>
</comment>
<dbReference type="Gene3D" id="1.10.510.10">
    <property type="entry name" value="Transferase(Phosphotransferase) domain 1"/>
    <property type="match status" value="1"/>
</dbReference>
<dbReference type="CDD" id="cd14014">
    <property type="entry name" value="STKc_PknB_like"/>
    <property type="match status" value="1"/>
</dbReference>
<accession>A0A926WLA6</accession>
<evidence type="ECO:0000256" key="2">
    <source>
        <dbReference type="ARBA" id="ARBA00022840"/>
    </source>
</evidence>
<evidence type="ECO:0000313" key="6">
    <source>
        <dbReference type="Proteomes" id="UP000662185"/>
    </source>
</evidence>
<keyword evidence="3" id="KW-1133">Transmembrane helix</keyword>
<dbReference type="InterPro" id="IPR000719">
    <property type="entry name" value="Prot_kinase_dom"/>
</dbReference>
<gene>
    <name evidence="5" type="ORF">H6G06_24775</name>
</gene>
<keyword evidence="6" id="KW-1185">Reference proteome</keyword>
<sequence>MTNQDSGDFTKETLLERYEVQQQLGKKAGRRTLLTRDLQTQELVVVKLLTFDDEFQWHDLKLFEREAETLKSLSHPAIPRYLDYFELDTPNYKGFALVQSYIPAESLETQLKTGRSFSEKEVKEIATALLEILKYLHSQQPPVIHRDIKPSNILLTNRSGNSVGDVYLVDFGSVQTIVRSNSTMTVVGSYGYMPPEQFSGKATPASDLYGLGATLIYLVTGQHPADLPQQDLVIKFEQVANISPDFSNWLRRMTQPILSKRLASADQALQALQMPINQIHTPVKTSNLTLEKPFGSQVILNKNANFIEIILSPKQGFSRLGVMFVWYFVTVMSIYIALAFVVHSSGIISGLLLPINILVLFSIILVSLYGRKRLYINKRQISLCYDLFGMRRYNPLPSNIKNIIRLERGSIYYNLAPQPCLIIWAGLTKYEIHTSQNNMFSVSTIELDWLAQELSDWLGLPITKE</sequence>
<organism evidence="5 6">
    <name type="scientific">Anabaena sphaerica FACHB-251</name>
    <dbReference type="NCBI Taxonomy" id="2692883"/>
    <lineage>
        <taxon>Bacteria</taxon>
        <taxon>Bacillati</taxon>
        <taxon>Cyanobacteriota</taxon>
        <taxon>Cyanophyceae</taxon>
        <taxon>Nostocales</taxon>
        <taxon>Nostocaceae</taxon>
        <taxon>Anabaena</taxon>
    </lineage>
</organism>
<evidence type="ECO:0000313" key="5">
    <source>
        <dbReference type="EMBL" id="MBD2296607.1"/>
    </source>
</evidence>
<keyword evidence="3" id="KW-0472">Membrane</keyword>
<dbReference type="AlphaFoldDB" id="A0A926WLA6"/>
<feature type="transmembrane region" description="Helical" evidence="3">
    <location>
        <begin position="320"/>
        <end position="341"/>
    </location>
</feature>
<keyword evidence="1" id="KW-0547">Nucleotide-binding</keyword>
<keyword evidence="5" id="KW-0808">Transferase</keyword>
<evidence type="ECO:0000256" key="1">
    <source>
        <dbReference type="ARBA" id="ARBA00022741"/>
    </source>
</evidence>
<feature type="domain" description="Protein kinase" evidence="4">
    <location>
        <begin position="18"/>
        <end position="283"/>
    </location>
</feature>
<dbReference type="Pfam" id="PF00069">
    <property type="entry name" value="Pkinase"/>
    <property type="match status" value="1"/>
</dbReference>
<feature type="transmembrane region" description="Helical" evidence="3">
    <location>
        <begin position="347"/>
        <end position="369"/>
    </location>
</feature>